<accession>A0A6P1T103</accession>
<dbReference type="SUPFAM" id="SSF53756">
    <property type="entry name" value="UDP-Glycosyltransferase/glycogen phosphorylase"/>
    <property type="match status" value="1"/>
</dbReference>
<keyword evidence="2" id="KW-0808">Transferase</keyword>
<reference evidence="2 3" key="1">
    <citation type="submission" date="2019-12" db="EMBL/GenBank/DDBJ databases">
        <title>Complete genome sequence of Algicella marina strain 9Alg 56(T) isolated from the red alga Tichocarpus crinitus.</title>
        <authorList>
            <person name="Kim S.-G."/>
            <person name="Nedashkovskaya O.I."/>
        </authorList>
    </citation>
    <scope>NUCLEOTIDE SEQUENCE [LARGE SCALE GENOMIC DNA]</scope>
    <source>
        <strain evidence="2 3">9Alg 56</strain>
    </source>
</reference>
<evidence type="ECO:0000259" key="1">
    <source>
        <dbReference type="Pfam" id="PF13579"/>
    </source>
</evidence>
<dbReference type="Proteomes" id="UP000464495">
    <property type="component" value="Chromosome"/>
</dbReference>
<dbReference type="InterPro" id="IPR028098">
    <property type="entry name" value="Glyco_trans_4-like_N"/>
</dbReference>
<dbReference type="EMBL" id="CP046620">
    <property type="protein sequence ID" value="QHQ36418.1"/>
    <property type="molecule type" value="Genomic_DNA"/>
</dbReference>
<organism evidence="2 3">
    <name type="scientific">Algicella marina</name>
    <dbReference type="NCBI Taxonomy" id="2683284"/>
    <lineage>
        <taxon>Bacteria</taxon>
        <taxon>Pseudomonadati</taxon>
        <taxon>Pseudomonadota</taxon>
        <taxon>Alphaproteobacteria</taxon>
        <taxon>Rhodobacterales</taxon>
        <taxon>Paracoccaceae</taxon>
        <taxon>Algicella</taxon>
    </lineage>
</organism>
<proteinExistence type="predicted"/>
<name>A0A6P1T103_9RHOB</name>
<dbReference type="KEGG" id="amaq:GO499_15160"/>
<keyword evidence="3" id="KW-1185">Reference proteome</keyword>
<dbReference type="Gene3D" id="3.40.50.2000">
    <property type="entry name" value="Glycogen Phosphorylase B"/>
    <property type="match status" value="1"/>
</dbReference>
<dbReference type="Pfam" id="PF13579">
    <property type="entry name" value="Glyco_trans_4_4"/>
    <property type="match status" value="1"/>
</dbReference>
<dbReference type="RefSeq" id="WP_161862964.1">
    <property type="nucleotide sequence ID" value="NZ_CP046620.1"/>
</dbReference>
<protein>
    <submittedName>
        <fullName evidence="2">Glycosyltransferase family 1 protein</fullName>
    </submittedName>
</protein>
<dbReference type="GO" id="GO:0016757">
    <property type="term" value="F:glycosyltransferase activity"/>
    <property type="evidence" value="ECO:0007669"/>
    <property type="project" value="UniProtKB-ARBA"/>
</dbReference>
<gene>
    <name evidence="2" type="ORF">GO499_15160</name>
</gene>
<evidence type="ECO:0000313" key="2">
    <source>
        <dbReference type="EMBL" id="QHQ36418.1"/>
    </source>
</evidence>
<sequence>MASLMFFAADISEVAQLRRIRAYRDLGHEVASVGMSKRACAVEWRHLSFGRIGEQRLWRRASRLVMAMPRLWWLRRQVAACDLLIARNLDMGVLALAARLLAGRRVPLVYECLDIHGLLSGRGVASRLARWVERRLLARAAVLVTSSGGFIDGYFRPVQGHDGQWLLLENKLSGPLPPRPAPGRRTGPLVLGWVGALRCGPSFALLCAVADAMPEVRIEMRGRVHAHALPGFHAAVAARPNMAWRGEYAWPEGLAAAYAGLDMVWAQDLWQRGANSDLLLPNRIYEASWFGCPSLAVAGTETGRRVADDGLGWVVGSAEAVEVVTLLRGLDRTELAARRAALLARPDRDFAQMPEDLAVVVKAALGGPQMPLAVAA</sequence>
<evidence type="ECO:0000313" key="3">
    <source>
        <dbReference type="Proteomes" id="UP000464495"/>
    </source>
</evidence>
<feature type="domain" description="Glycosyltransferase subfamily 4-like N-terminal" evidence="1">
    <location>
        <begin position="19"/>
        <end position="150"/>
    </location>
</feature>
<dbReference type="AlphaFoldDB" id="A0A6P1T103"/>